<name>A0AA35P161_9SAUR</name>
<gene>
    <name evidence="1" type="ORF">PODLI_1B038688</name>
</gene>
<keyword evidence="2" id="KW-1185">Reference proteome</keyword>
<protein>
    <submittedName>
        <fullName evidence="1">Uncharacterized protein</fullName>
    </submittedName>
</protein>
<evidence type="ECO:0000313" key="1">
    <source>
        <dbReference type="EMBL" id="CAI5771219.1"/>
    </source>
</evidence>
<sequence length="72" mass="8136">MSSPSHEFSQAFKVLALAPALQSRPPIMWPLLCCYCHNSQPGQAKARLLFPELSVFRYCCPFLLRSESAVYT</sequence>
<evidence type="ECO:0000313" key="2">
    <source>
        <dbReference type="Proteomes" id="UP001178461"/>
    </source>
</evidence>
<dbReference type="EMBL" id="OX395128">
    <property type="protein sequence ID" value="CAI5771219.1"/>
    <property type="molecule type" value="Genomic_DNA"/>
</dbReference>
<reference evidence="1" key="1">
    <citation type="submission" date="2022-12" db="EMBL/GenBank/DDBJ databases">
        <authorList>
            <person name="Alioto T."/>
            <person name="Alioto T."/>
            <person name="Gomez Garrido J."/>
        </authorList>
    </citation>
    <scope>NUCLEOTIDE SEQUENCE</scope>
</reference>
<dbReference type="AlphaFoldDB" id="A0AA35P161"/>
<dbReference type="Proteomes" id="UP001178461">
    <property type="component" value="Chromosome 3"/>
</dbReference>
<proteinExistence type="predicted"/>
<accession>A0AA35P161</accession>
<organism evidence="1 2">
    <name type="scientific">Podarcis lilfordi</name>
    <name type="common">Lilford's wall lizard</name>
    <dbReference type="NCBI Taxonomy" id="74358"/>
    <lineage>
        <taxon>Eukaryota</taxon>
        <taxon>Metazoa</taxon>
        <taxon>Chordata</taxon>
        <taxon>Craniata</taxon>
        <taxon>Vertebrata</taxon>
        <taxon>Euteleostomi</taxon>
        <taxon>Lepidosauria</taxon>
        <taxon>Squamata</taxon>
        <taxon>Bifurcata</taxon>
        <taxon>Unidentata</taxon>
        <taxon>Episquamata</taxon>
        <taxon>Laterata</taxon>
        <taxon>Lacertibaenia</taxon>
        <taxon>Lacertidae</taxon>
        <taxon>Podarcis</taxon>
    </lineage>
</organism>